<dbReference type="SMART" id="SM00448">
    <property type="entry name" value="REC"/>
    <property type="match status" value="1"/>
</dbReference>
<dbReference type="GO" id="GO:0052621">
    <property type="term" value="F:diguanylate cyclase activity"/>
    <property type="evidence" value="ECO:0007669"/>
    <property type="project" value="UniProtKB-EC"/>
</dbReference>
<dbReference type="EC" id="2.7.7.65" evidence="1"/>
<evidence type="ECO:0000313" key="7">
    <source>
        <dbReference type="Proteomes" id="UP001198163"/>
    </source>
</evidence>
<dbReference type="PANTHER" id="PTHR45138:SF9">
    <property type="entry name" value="DIGUANYLATE CYCLASE DGCM-RELATED"/>
    <property type="match status" value="1"/>
</dbReference>
<evidence type="ECO:0000259" key="4">
    <source>
        <dbReference type="PROSITE" id="PS50110"/>
    </source>
</evidence>
<evidence type="ECO:0000256" key="3">
    <source>
        <dbReference type="PROSITE-ProRule" id="PRU00169"/>
    </source>
</evidence>
<dbReference type="FunFam" id="3.30.70.270:FF:000001">
    <property type="entry name" value="Diguanylate cyclase domain protein"/>
    <property type="match status" value="1"/>
</dbReference>
<feature type="domain" description="GGDEF" evidence="5">
    <location>
        <begin position="169"/>
        <end position="304"/>
    </location>
</feature>
<dbReference type="PANTHER" id="PTHR45138">
    <property type="entry name" value="REGULATORY COMPONENTS OF SENSORY TRANSDUCTION SYSTEM"/>
    <property type="match status" value="1"/>
</dbReference>
<dbReference type="Pfam" id="PF00990">
    <property type="entry name" value="GGDEF"/>
    <property type="match status" value="1"/>
</dbReference>
<evidence type="ECO:0000313" key="6">
    <source>
        <dbReference type="EMBL" id="MCD1655549.1"/>
    </source>
</evidence>
<reference evidence="6" key="1">
    <citation type="submission" date="2021-08" db="EMBL/GenBank/DDBJ databases">
        <title>Comparative analyses of Brucepasteria parasyntrophica and Teretinema zuelzerae.</title>
        <authorList>
            <person name="Song Y."/>
            <person name="Brune A."/>
        </authorList>
    </citation>
    <scope>NUCLEOTIDE SEQUENCE</scope>
    <source>
        <strain evidence="6">DSM 1903</strain>
    </source>
</reference>
<gene>
    <name evidence="6" type="ORF">K7J14_12685</name>
</gene>
<dbReference type="InterPro" id="IPR001789">
    <property type="entry name" value="Sig_transdc_resp-reg_receiver"/>
</dbReference>
<keyword evidence="3" id="KW-0597">Phosphoprotein</keyword>
<dbReference type="InterPro" id="IPR011006">
    <property type="entry name" value="CheY-like_superfamily"/>
</dbReference>
<dbReference type="InterPro" id="IPR000160">
    <property type="entry name" value="GGDEF_dom"/>
</dbReference>
<dbReference type="EMBL" id="JAINWA010000003">
    <property type="protein sequence ID" value="MCD1655549.1"/>
    <property type="molecule type" value="Genomic_DNA"/>
</dbReference>
<dbReference type="GO" id="GO:0005886">
    <property type="term" value="C:plasma membrane"/>
    <property type="evidence" value="ECO:0007669"/>
    <property type="project" value="TreeGrafter"/>
</dbReference>
<proteinExistence type="predicted"/>
<dbReference type="Pfam" id="PF00072">
    <property type="entry name" value="Response_reg"/>
    <property type="match status" value="1"/>
</dbReference>
<feature type="modified residue" description="4-aspartylphosphate" evidence="3">
    <location>
        <position position="59"/>
    </location>
</feature>
<dbReference type="RefSeq" id="WP_230756897.1">
    <property type="nucleotide sequence ID" value="NZ_JAINWA010000003.1"/>
</dbReference>
<keyword evidence="6" id="KW-0808">Transferase</keyword>
<dbReference type="InterPro" id="IPR050469">
    <property type="entry name" value="Diguanylate_Cyclase"/>
</dbReference>
<dbReference type="SUPFAM" id="SSF52172">
    <property type="entry name" value="CheY-like"/>
    <property type="match status" value="1"/>
</dbReference>
<dbReference type="PROSITE" id="PS50110">
    <property type="entry name" value="RESPONSE_REGULATORY"/>
    <property type="match status" value="1"/>
</dbReference>
<dbReference type="Gene3D" id="3.40.50.2300">
    <property type="match status" value="1"/>
</dbReference>
<dbReference type="GO" id="GO:0043709">
    <property type="term" value="P:cell adhesion involved in single-species biofilm formation"/>
    <property type="evidence" value="ECO:0007669"/>
    <property type="project" value="TreeGrafter"/>
</dbReference>
<dbReference type="Proteomes" id="UP001198163">
    <property type="component" value="Unassembled WGS sequence"/>
</dbReference>
<comment type="caution">
    <text evidence="6">The sequence shown here is derived from an EMBL/GenBank/DDBJ whole genome shotgun (WGS) entry which is preliminary data.</text>
</comment>
<dbReference type="SUPFAM" id="SSF55073">
    <property type="entry name" value="Nucleotide cyclase"/>
    <property type="match status" value="1"/>
</dbReference>
<dbReference type="InterPro" id="IPR029787">
    <property type="entry name" value="Nucleotide_cyclase"/>
</dbReference>
<dbReference type="SMART" id="SM00267">
    <property type="entry name" value="GGDEF"/>
    <property type="match status" value="1"/>
</dbReference>
<accession>A0AAE3ELF2</accession>
<dbReference type="InterPro" id="IPR043128">
    <property type="entry name" value="Rev_trsase/Diguanyl_cyclase"/>
</dbReference>
<dbReference type="NCBIfam" id="TIGR00254">
    <property type="entry name" value="GGDEF"/>
    <property type="match status" value="1"/>
</dbReference>
<keyword evidence="6" id="KW-0548">Nucleotidyltransferase</keyword>
<evidence type="ECO:0000259" key="5">
    <source>
        <dbReference type="PROSITE" id="PS50887"/>
    </source>
</evidence>
<evidence type="ECO:0000256" key="1">
    <source>
        <dbReference type="ARBA" id="ARBA00012528"/>
    </source>
</evidence>
<dbReference type="Gene3D" id="3.30.70.270">
    <property type="match status" value="1"/>
</dbReference>
<dbReference type="PROSITE" id="PS50887">
    <property type="entry name" value="GGDEF"/>
    <property type="match status" value="1"/>
</dbReference>
<feature type="domain" description="Response regulatory" evidence="4">
    <location>
        <begin position="10"/>
        <end position="126"/>
    </location>
</feature>
<comment type="catalytic activity">
    <reaction evidence="2">
        <text>2 GTP = 3',3'-c-di-GMP + 2 diphosphate</text>
        <dbReference type="Rhea" id="RHEA:24898"/>
        <dbReference type="ChEBI" id="CHEBI:33019"/>
        <dbReference type="ChEBI" id="CHEBI:37565"/>
        <dbReference type="ChEBI" id="CHEBI:58805"/>
        <dbReference type="EC" id="2.7.7.65"/>
    </reaction>
</comment>
<organism evidence="6 7">
    <name type="scientific">Teretinema zuelzerae</name>
    <dbReference type="NCBI Taxonomy" id="156"/>
    <lineage>
        <taxon>Bacteria</taxon>
        <taxon>Pseudomonadati</taxon>
        <taxon>Spirochaetota</taxon>
        <taxon>Spirochaetia</taxon>
        <taxon>Spirochaetales</taxon>
        <taxon>Treponemataceae</taxon>
        <taxon>Teretinema</taxon>
    </lineage>
</organism>
<dbReference type="AlphaFoldDB" id="A0AAE3ELF2"/>
<keyword evidence="7" id="KW-1185">Reference proteome</keyword>
<protein>
    <recommendedName>
        <fullName evidence="1">diguanylate cyclase</fullName>
        <ecNumber evidence="1">2.7.7.65</ecNumber>
    </recommendedName>
</protein>
<evidence type="ECO:0000256" key="2">
    <source>
        <dbReference type="ARBA" id="ARBA00034247"/>
    </source>
</evidence>
<sequence>MNRSVKHIPSILIVDDQPMNIQLLSRLLSEDYEILAATCGSKALEIAQSQTPPDLVLLDINMPDVDGYEVCKKLKSEDRTRDIPVIFITARHDAQDEERGFLLGGSDYIVKPFQPMVVSARIRNQINLKVRTDLLREIARTDGLTGIPNRRSYDEHLDTVWKRCARDMQEVSMLMIDIDHFKAFNDRYGHGAGDVCLRRVAQALSSVLHRSLEMLCRYGGEEFAAVLPSVGRDKALPLAEAMLKAVYDLGIPHDSSPAAPVVTVSIGCASLLATPEGSPLDLARRADEALYAAKKEGRNRVAPA</sequence>
<dbReference type="GO" id="GO:1902201">
    <property type="term" value="P:negative regulation of bacterial-type flagellum-dependent cell motility"/>
    <property type="evidence" value="ECO:0007669"/>
    <property type="project" value="TreeGrafter"/>
</dbReference>
<dbReference type="GO" id="GO:0000160">
    <property type="term" value="P:phosphorelay signal transduction system"/>
    <property type="evidence" value="ECO:0007669"/>
    <property type="project" value="InterPro"/>
</dbReference>
<name>A0AAE3ELF2_9SPIR</name>
<dbReference type="CDD" id="cd01949">
    <property type="entry name" value="GGDEF"/>
    <property type="match status" value="1"/>
</dbReference>